<keyword evidence="1" id="KW-1133">Transmembrane helix</keyword>
<keyword evidence="3" id="KW-1185">Reference proteome</keyword>
<proteinExistence type="predicted"/>
<gene>
    <name evidence="2" type="ORF">NMN56_034000</name>
</gene>
<comment type="caution">
    <text evidence="2">The sequence shown here is derived from an EMBL/GenBank/DDBJ whole genome shotgun (WGS) entry which is preliminary data.</text>
</comment>
<feature type="transmembrane region" description="Helical" evidence="1">
    <location>
        <begin position="34"/>
        <end position="54"/>
    </location>
</feature>
<protein>
    <submittedName>
        <fullName evidence="2">Uncharacterized protein</fullName>
    </submittedName>
</protein>
<dbReference type="RefSeq" id="WP_274047091.1">
    <property type="nucleotide sequence ID" value="NZ_JANCPR020000047.1"/>
</dbReference>
<sequence>MLTINMAVLLAVIVVVRLRRRTEARSRVDEKLTVVIVLLLGLLLAPTDLGQGILNAAGKMVEQVAQIKL</sequence>
<organism evidence="2 3">
    <name type="scientific">Streptomyces iconiensis</name>
    <dbReference type="NCBI Taxonomy" id="1384038"/>
    <lineage>
        <taxon>Bacteria</taxon>
        <taxon>Bacillati</taxon>
        <taxon>Actinomycetota</taxon>
        <taxon>Actinomycetes</taxon>
        <taxon>Kitasatosporales</taxon>
        <taxon>Streptomycetaceae</taxon>
        <taxon>Streptomyces</taxon>
    </lineage>
</organism>
<keyword evidence="1" id="KW-0812">Transmembrane</keyword>
<name>A0ABT7A7Q1_9ACTN</name>
<reference evidence="2 3" key="1">
    <citation type="submission" date="2023-05" db="EMBL/GenBank/DDBJ databases">
        <title>Streptantibioticus silvisoli sp. nov., acidotolerant actinomycetes 1 from pine litter.</title>
        <authorList>
            <person name="Swiecimska M."/>
            <person name="Golinska P."/>
            <person name="Sangal V."/>
            <person name="Wachnowicz B."/>
            <person name="Goodfellow M."/>
        </authorList>
    </citation>
    <scope>NUCLEOTIDE SEQUENCE [LARGE SCALE GENOMIC DNA]</scope>
    <source>
        <strain evidence="2 3">DSM 42109</strain>
    </source>
</reference>
<dbReference type="EMBL" id="JANCPR020000047">
    <property type="protein sequence ID" value="MDJ1136871.1"/>
    <property type="molecule type" value="Genomic_DNA"/>
</dbReference>
<dbReference type="Proteomes" id="UP001214441">
    <property type="component" value="Unassembled WGS sequence"/>
</dbReference>
<evidence type="ECO:0000256" key="1">
    <source>
        <dbReference type="SAM" id="Phobius"/>
    </source>
</evidence>
<keyword evidence="1" id="KW-0472">Membrane</keyword>
<accession>A0ABT7A7Q1</accession>
<evidence type="ECO:0000313" key="3">
    <source>
        <dbReference type="Proteomes" id="UP001214441"/>
    </source>
</evidence>
<evidence type="ECO:0000313" key="2">
    <source>
        <dbReference type="EMBL" id="MDJ1136871.1"/>
    </source>
</evidence>